<evidence type="ECO:0000256" key="4">
    <source>
        <dbReference type="ARBA" id="ARBA00022989"/>
    </source>
</evidence>
<name>A0A346Y2P1_9ACTN</name>
<dbReference type="PROSITE" id="PS50895">
    <property type="entry name" value="SURF1"/>
    <property type="match status" value="1"/>
</dbReference>
<dbReference type="Pfam" id="PF02104">
    <property type="entry name" value="SURF1"/>
    <property type="match status" value="1"/>
</dbReference>
<evidence type="ECO:0000256" key="1">
    <source>
        <dbReference type="ARBA" id="ARBA00004370"/>
    </source>
</evidence>
<proteinExistence type="inferred from homology"/>
<evidence type="ECO:0000256" key="7">
    <source>
        <dbReference type="SAM" id="MobiDB-lite"/>
    </source>
</evidence>
<dbReference type="OrthoDB" id="9807214at2"/>
<dbReference type="PANTHER" id="PTHR23427:SF2">
    <property type="entry name" value="SURFEIT LOCUS PROTEIN 1"/>
    <property type="match status" value="1"/>
</dbReference>
<dbReference type="Proteomes" id="UP000264006">
    <property type="component" value="Chromosome"/>
</dbReference>
<sequence length="257" mass="28386">MGTMPKQLLRPGWVLTHLVVIAIAVSFVSLGMWQVRRHYEQAEENTRVEAQLASEPAPVGDALASPDIDLLPVSATGTFDGDEQLQLAPRSRNERPGFEVLTPLRLDDGRALLVNRGWMPLDSELPAPPTGEVTVIGRLRTPFDTRQVLTDDTGTITLVSSVDTAVLSGQVDDLITEGWLETVDEEAREQGVLPRPAEPPVLEAGPHLNYAAQWFAFTIIGLVGYPLLLRRRLSDDRQPSPEQQVESSRTDRELQNK</sequence>
<dbReference type="EMBL" id="CP031165">
    <property type="protein sequence ID" value="AXV08738.1"/>
    <property type="molecule type" value="Genomic_DNA"/>
</dbReference>
<feature type="transmembrane region" description="Helical" evidence="6">
    <location>
        <begin position="210"/>
        <end position="229"/>
    </location>
</feature>
<feature type="region of interest" description="Disordered" evidence="7">
    <location>
        <begin position="235"/>
        <end position="257"/>
    </location>
</feature>
<comment type="similarity">
    <text evidence="2 6">Belongs to the SURF1 family.</text>
</comment>
<dbReference type="CDD" id="cd06662">
    <property type="entry name" value="SURF1"/>
    <property type="match status" value="1"/>
</dbReference>
<evidence type="ECO:0000256" key="5">
    <source>
        <dbReference type="ARBA" id="ARBA00023136"/>
    </source>
</evidence>
<evidence type="ECO:0000313" key="9">
    <source>
        <dbReference type="Proteomes" id="UP000264006"/>
    </source>
</evidence>
<feature type="compositionally biased region" description="Basic and acidic residues" evidence="7">
    <location>
        <begin position="248"/>
        <end position="257"/>
    </location>
</feature>
<evidence type="ECO:0000256" key="2">
    <source>
        <dbReference type="ARBA" id="ARBA00007165"/>
    </source>
</evidence>
<dbReference type="PANTHER" id="PTHR23427">
    <property type="entry name" value="SURFEIT LOCUS PROTEIN"/>
    <property type="match status" value="1"/>
</dbReference>
<reference evidence="8 9" key="1">
    <citation type="submission" date="2018-09" db="EMBL/GenBank/DDBJ databases">
        <title>Complete genome sequence of Euzebya sp. DY32-46 isolated from seawater of Pacific Ocean.</title>
        <authorList>
            <person name="Xu L."/>
            <person name="Wu Y.-H."/>
            <person name="Xu X.-W."/>
        </authorList>
    </citation>
    <scope>NUCLEOTIDE SEQUENCE [LARGE SCALE GENOMIC DNA]</scope>
    <source>
        <strain evidence="8 9">DY32-46</strain>
    </source>
</reference>
<evidence type="ECO:0000256" key="3">
    <source>
        <dbReference type="ARBA" id="ARBA00022692"/>
    </source>
</evidence>
<keyword evidence="3 6" id="KW-0812">Transmembrane</keyword>
<gene>
    <name evidence="8" type="ORF">DVS28_a4071</name>
</gene>
<dbReference type="GO" id="GO:0005886">
    <property type="term" value="C:plasma membrane"/>
    <property type="evidence" value="ECO:0007669"/>
    <property type="project" value="UniProtKB-SubCell"/>
</dbReference>
<dbReference type="KEGG" id="euz:DVS28_a4071"/>
<accession>A0A346Y2P1</accession>
<dbReference type="InterPro" id="IPR045214">
    <property type="entry name" value="Surf1/Surf4"/>
</dbReference>
<keyword evidence="5 6" id="KW-0472">Membrane</keyword>
<evidence type="ECO:0000256" key="6">
    <source>
        <dbReference type="RuleBase" id="RU363076"/>
    </source>
</evidence>
<comment type="subcellular location">
    <subcellularLocation>
        <location evidence="6">Cell membrane</location>
        <topology evidence="6">Multi-pass membrane protein</topology>
    </subcellularLocation>
    <subcellularLocation>
        <location evidence="1">Membrane</location>
    </subcellularLocation>
</comment>
<dbReference type="InterPro" id="IPR002994">
    <property type="entry name" value="Surf1/Shy1"/>
</dbReference>
<evidence type="ECO:0000313" key="8">
    <source>
        <dbReference type="EMBL" id="AXV08738.1"/>
    </source>
</evidence>
<feature type="transmembrane region" description="Helical" evidence="6">
    <location>
        <begin position="12"/>
        <end position="33"/>
    </location>
</feature>
<protein>
    <recommendedName>
        <fullName evidence="6">SURF1-like protein</fullName>
    </recommendedName>
</protein>
<keyword evidence="6" id="KW-1003">Cell membrane</keyword>
<organism evidence="8 9">
    <name type="scientific">Euzebya pacifica</name>
    <dbReference type="NCBI Taxonomy" id="1608957"/>
    <lineage>
        <taxon>Bacteria</taxon>
        <taxon>Bacillati</taxon>
        <taxon>Actinomycetota</taxon>
        <taxon>Nitriliruptoria</taxon>
        <taxon>Euzebyales</taxon>
    </lineage>
</organism>
<keyword evidence="4 6" id="KW-1133">Transmembrane helix</keyword>
<dbReference type="AlphaFoldDB" id="A0A346Y2P1"/>
<keyword evidence="9" id="KW-1185">Reference proteome</keyword>